<dbReference type="OrthoDB" id="7305308at2759"/>
<dbReference type="PROSITE" id="PS51186">
    <property type="entry name" value="GNAT"/>
    <property type="match status" value="1"/>
</dbReference>
<feature type="domain" description="N-acetyltransferase" evidence="3">
    <location>
        <begin position="5"/>
        <end position="195"/>
    </location>
</feature>
<keyword evidence="1" id="KW-0808">Transferase</keyword>
<dbReference type="AlphaFoldDB" id="A0A6A6RBQ3"/>
<keyword evidence="5" id="KW-1185">Reference proteome</keyword>
<evidence type="ECO:0000313" key="4">
    <source>
        <dbReference type="EMBL" id="KAF2502258.1"/>
    </source>
</evidence>
<evidence type="ECO:0000259" key="3">
    <source>
        <dbReference type="PROSITE" id="PS51186"/>
    </source>
</evidence>
<evidence type="ECO:0000256" key="1">
    <source>
        <dbReference type="ARBA" id="ARBA00022679"/>
    </source>
</evidence>
<organism evidence="4 5">
    <name type="scientific">Lophium mytilinum</name>
    <dbReference type="NCBI Taxonomy" id="390894"/>
    <lineage>
        <taxon>Eukaryota</taxon>
        <taxon>Fungi</taxon>
        <taxon>Dikarya</taxon>
        <taxon>Ascomycota</taxon>
        <taxon>Pezizomycotina</taxon>
        <taxon>Dothideomycetes</taxon>
        <taxon>Pleosporomycetidae</taxon>
        <taxon>Mytilinidiales</taxon>
        <taxon>Mytilinidiaceae</taxon>
        <taxon>Lophium</taxon>
    </lineage>
</organism>
<reference evidence="4" key="1">
    <citation type="journal article" date="2020" name="Stud. Mycol.">
        <title>101 Dothideomycetes genomes: a test case for predicting lifestyles and emergence of pathogens.</title>
        <authorList>
            <person name="Haridas S."/>
            <person name="Albert R."/>
            <person name="Binder M."/>
            <person name="Bloem J."/>
            <person name="Labutti K."/>
            <person name="Salamov A."/>
            <person name="Andreopoulos B."/>
            <person name="Baker S."/>
            <person name="Barry K."/>
            <person name="Bills G."/>
            <person name="Bluhm B."/>
            <person name="Cannon C."/>
            <person name="Castanera R."/>
            <person name="Culley D."/>
            <person name="Daum C."/>
            <person name="Ezra D."/>
            <person name="Gonzalez J."/>
            <person name="Henrissat B."/>
            <person name="Kuo A."/>
            <person name="Liang C."/>
            <person name="Lipzen A."/>
            <person name="Lutzoni F."/>
            <person name="Magnuson J."/>
            <person name="Mondo S."/>
            <person name="Nolan M."/>
            <person name="Ohm R."/>
            <person name="Pangilinan J."/>
            <person name="Park H.-J."/>
            <person name="Ramirez L."/>
            <person name="Alfaro M."/>
            <person name="Sun H."/>
            <person name="Tritt A."/>
            <person name="Yoshinaga Y."/>
            <person name="Zwiers L.-H."/>
            <person name="Turgeon B."/>
            <person name="Goodwin S."/>
            <person name="Spatafora J."/>
            <person name="Crous P."/>
            <person name="Grigoriev I."/>
        </authorList>
    </citation>
    <scope>NUCLEOTIDE SEQUENCE</scope>
    <source>
        <strain evidence="4">CBS 269.34</strain>
    </source>
</reference>
<evidence type="ECO:0000256" key="2">
    <source>
        <dbReference type="ARBA" id="ARBA00023315"/>
    </source>
</evidence>
<dbReference type="InterPro" id="IPR016181">
    <property type="entry name" value="Acyl_CoA_acyltransferase"/>
</dbReference>
<dbReference type="SUPFAM" id="SSF55729">
    <property type="entry name" value="Acyl-CoA N-acyltransferases (Nat)"/>
    <property type="match status" value="1"/>
</dbReference>
<dbReference type="InterPro" id="IPR000182">
    <property type="entry name" value="GNAT_dom"/>
</dbReference>
<gene>
    <name evidence="4" type="ORF">BU16DRAFT_3473</name>
</gene>
<dbReference type="Proteomes" id="UP000799750">
    <property type="component" value="Unassembled WGS sequence"/>
</dbReference>
<accession>A0A6A6RBQ3</accession>
<protein>
    <submittedName>
        <fullName evidence="4">GCN5-related N-acetyltransferas-like protein</fullName>
    </submittedName>
</protein>
<dbReference type="Pfam" id="PF00583">
    <property type="entry name" value="Acetyltransf_1"/>
    <property type="match status" value="1"/>
</dbReference>
<evidence type="ECO:0000313" key="5">
    <source>
        <dbReference type="Proteomes" id="UP000799750"/>
    </source>
</evidence>
<dbReference type="Gene3D" id="3.40.630.30">
    <property type="match status" value="1"/>
</dbReference>
<dbReference type="InterPro" id="IPR051016">
    <property type="entry name" value="Diverse_Substrate_AcTransf"/>
</dbReference>
<sequence>MATAATIHLATREDVPTILALIHELAAYENETSSVLATEESLARTLSFAPSRVLRQSPTLPCPHHTHDCKELHEDSAPRLQTFGGYANTLLLTAPEGEVAGMALYFHNYSTWRAAPGIYLEDLFVKPKYRKRGYGKALIRELAQEVVRIKGGRLEWSCLNWNKPSLEFYEALGAKRMVEWVGLRVDGDALTKLAEGKEREA</sequence>
<dbReference type="PANTHER" id="PTHR10545">
    <property type="entry name" value="DIAMINE N-ACETYLTRANSFERASE"/>
    <property type="match status" value="1"/>
</dbReference>
<keyword evidence="2" id="KW-0012">Acyltransferase</keyword>
<proteinExistence type="predicted"/>
<dbReference type="PANTHER" id="PTHR10545:SF29">
    <property type="entry name" value="GH14572P-RELATED"/>
    <property type="match status" value="1"/>
</dbReference>
<dbReference type="CDD" id="cd04301">
    <property type="entry name" value="NAT_SF"/>
    <property type="match status" value="1"/>
</dbReference>
<dbReference type="GO" id="GO:0008080">
    <property type="term" value="F:N-acetyltransferase activity"/>
    <property type="evidence" value="ECO:0007669"/>
    <property type="project" value="TreeGrafter"/>
</dbReference>
<name>A0A6A6RBQ3_9PEZI</name>
<dbReference type="EMBL" id="MU004181">
    <property type="protein sequence ID" value="KAF2502258.1"/>
    <property type="molecule type" value="Genomic_DNA"/>
</dbReference>